<proteinExistence type="predicted"/>
<comment type="caution">
    <text evidence="1">The sequence shown here is derived from an EMBL/GenBank/DDBJ whole genome shotgun (WGS) entry which is preliminary data.</text>
</comment>
<evidence type="ECO:0000313" key="1">
    <source>
        <dbReference type="EMBL" id="MEQ2377845.1"/>
    </source>
</evidence>
<dbReference type="Pfam" id="PF21983">
    <property type="entry name" value="NikA-like"/>
    <property type="match status" value="1"/>
</dbReference>
<sequence length="110" mass="12755">MNDRRDQQLHFRVSKQELERIWSKMESSGILSIGSYLRKMALDGYCLHLDLPELRRMAHLLQMCSNNLNQYAKAANESGQVYAADLEDLRIRLDELIAISKQILSWLAGF</sequence>
<keyword evidence="2" id="KW-1185">Reference proteome</keyword>
<gene>
    <name evidence="1" type="primary">mobC</name>
    <name evidence="1" type="ORF">WMO17_10915</name>
</gene>
<reference evidence="1 2" key="1">
    <citation type="submission" date="2024-03" db="EMBL/GenBank/DDBJ databases">
        <title>Human intestinal bacterial collection.</title>
        <authorList>
            <person name="Pauvert C."/>
            <person name="Hitch T.C.A."/>
            <person name="Clavel T."/>
        </authorList>
    </citation>
    <scope>NUCLEOTIDE SEQUENCE [LARGE SCALE GENOMIC DNA]</scope>
    <source>
        <strain evidence="1 2">CLA-JM-H7-B</strain>
    </source>
</reference>
<evidence type="ECO:0000313" key="2">
    <source>
        <dbReference type="Proteomes" id="UP001496146"/>
    </source>
</evidence>
<protein>
    <submittedName>
        <fullName evidence="1">Plasmid mobilization relaxosome protein MobC</fullName>
    </submittedName>
</protein>
<organism evidence="1 2">
    <name type="scientific">Faecalibacterium faecis</name>
    <dbReference type="NCBI Taxonomy" id="3133157"/>
    <lineage>
        <taxon>Bacteria</taxon>
        <taxon>Bacillati</taxon>
        <taxon>Bacillota</taxon>
        <taxon>Clostridia</taxon>
        <taxon>Eubacteriales</taxon>
        <taxon>Oscillospiraceae</taxon>
        <taxon>Faecalibacterium</taxon>
    </lineage>
</organism>
<dbReference type="EMBL" id="JBBMEP010000021">
    <property type="protein sequence ID" value="MEQ2377845.1"/>
    <property type="molecule type" value="Genomic_DNA"/>
</dbReference>
<dbReference type="InterPro" id="IPR053842">
    <property type="entry name" value="NikA-like"/>
</dbReference>
<dbReference type="Proteomes" id="UP001496146">
    <property type="component" value="Unassembled WGS sequence"/>
</dbReference>
<dbReference type="RefSeq" id="WP_215674860.1">
    <property type="nucleotide sequence ID" value="NZ_JBBMEP010000021.1"/>
</dbReference>
<name>A0ABV1BS31_9FIRM</name>
<accession>A0ABV1BS31</accession>